<feature type="region of interest" description="Disordered" evidence="2">
    <location>
        <begin position="121"/>
        <end position="142"/>
    </location>
</feature>
<accession>A0A6C0C6A4</accession>
<reference evidence="3" key="1">
    <citation type="journal article" date="2020" name="Nature">
        <title>Giant virus diversity and host interactions through global metagenomics.</title>
        <authorList>
            <person name="Schulz F."/>
            <person name="Roux S."/>
            <person name="Paez-Espino D."/>
            <person name="Jungbluth S."/>
            <person name="Walsh D.A."/>
            <person name="Denef V.J."/>
            <person name="McMahon K.D."/>
            <person name="Konstantinidis K.T."/>
            <person name="Eloe-Fadrosh E.A."/>
            <person name="Kyrpides N.C."/>
            <person name="Woyke T."/>
        </authorList>
    </citation>
    <scope>NUCLEOTIDE SEQUENCE</scope>
    <source>
        <strain evidence="3">GVMAG-M-3300020187-37</strain>
    </source>
</reference>
<dbReference type="EMBL" id="MN739349">
    <property type="protein sequence ID" value="QHS99852.1"/>
    <property type="molecule type" value="Genomic_DNA"/>
</dbReference>
<name>A0A6C0C6A4_9ZZZZ</name>
<protein>
    <recommendedName>
        <fullName evidence="4">Viral late gene transcription factor 3 zinc ribbon domain-containing protein</fullName>
    </recommendedName>
</protein>
<evidence type="ECO:0000313" key="3">
    <source>
        <dbReference type="EMBL" id="QHS99852.1"/>
    </source>
</evidence>
<evidence type="ECO:0000256" key="1">
    <source>
        <dbReference type="SAM" id="Coils"/>
    </source>
</evidence>
<sequence>MSSIKDKPLKKIVCDKRITIDAIHNNKINKIKENLNIKSELESKISDLQNKINNESDIHVKINLENELLSLKNESKKFNSDEQIDYYLNNGLLLSDYYEKDSKFFFEEKPDNKKKKTTILDYMDDNNGDNNNNNNNNNNAQDNNYDQIISNYLINTNDEFINDFDIIDINLCKNCSKKLTIKYINSEIVCETCGYTEKIMITLDGNSYKDPIRESTYFAYKRINHFNEWLAQFQAKETTDISQEVYNNILKELKKDKSFNINNNLSYKIVRDCLKKLKYNKFYEHIPHIINIISGEKSPILTRSNEEQLRIMFKEIQTPFMNNCPDDRKNFLSYSYVLHKFCELLELDHLLVYFPLLKSREKLQQQDAIWKKICKDLKWQYIPSV</sequence>
<feature type="coiled-coil region" evidence="1">
    <location>
        <begin position="31"/>
        <end position="81"/>
    </location>
</feature>
<feature type="compositionally biased region" description="Low complexity" evidence="2">
    <location>
        <begin position="128"/>
        <end position="142"/>
    </location>
</feature>
<evidence type="ECO:0000256" key="2">
    <source>
        <dbReference type="SAM" id="MobiDB-lite"/>
    </source>
</evidence>
<dbReference type="AlphaFoldDB" id="A0A6C0C6A4"/>
<evidence type="ECO:0008006" key="4">
    <source>
        <dbReference type="Google" id="ProtNLM"/>
    </source>
</evidence>
<proteinExistence type="predicted"/>
<keyword evidence="1" id="KW-0175">Coiled coil</keyword>
<organism evidence="3">
    <name type="scientific">viral metagenome</name>
    <dbReference type="NCBI Taxonomy" id="1070528"/>
    <lineage>
        <taxon>unclassified sequences</taxon>
        <taxon>metagenomes</taxon>
        <taxon>organismal metagenomes</taxon>
    </lineage>
</organism>
<dbReference type="GO" id="GO:0046782">
    <property type="term" value="P:regulation of viral transcription"/>
    <property type="evidence" value="ECO:0007669"/>
    <property type="project" value="InterPro"/>
</dbReference>
<dbReference type="InterPro" id="IPR007031">
    <property type="entry name" value="Poxvirus_VLTF3"/>
</dbReference>
<dbReference type="Pfam" id="PF04947">
    <property type="entry name" value="Pox_VLTF3"/>
    <property type="match status" value="1"/>
</dbReference>